<dbReference type="PANTHER" id="PTHR42939">
    <property type="entry name" value="ABC TRANSPORTER ATP-BINDING PROTEIN ALBC-RELATED"/>
    <property type="match status" value="1"/>
</dbReference>
<sequence length="291" mass="32683">MKIKIENITKTYGKKISLNNISFELEENKIYGLLGRNGAGKTTLMHLIAGHISPSDGSVTLNGLNPFNNRNVLKNICLINESGNFNQSLKIKDVLKISSLFYPNWNKEIAENLLIEFNLDRNLRIKSLSKGMESALGILIGLACRSAVTIFDEPYIGLDAALRARFYELLLEEYENEPRTFILSTHLIDEVSNLFEEVIILQEGKLVLQEQAEVLIEKSISVTGKKDIVQDFCKGKNVLHVKEFVGQQTAVLYGESFHQSDLYNQDLTVEPVHIQDLMVYLTSSSKGSVSI</sequence>
<evidence type="ECO:0000256" key="2">
    <source>
        <dbReference type="ARBA" id="ARBA00022741"/>
    </source>
</evidence>
<evidence type="ECO:0000313" key="6">
    <source>
        <dbReference type="Proteomes" id="UP001368328"/>
    </source>
</evidence>
<evidence type="ECO:0000313" key="5">
    <source>
        <dbReference type="EMBL" id="WXB87826.1"/>
    </source>
</evidence>
<reference evidence="5 6" key="1">
    <citation type="submission" date="2024-02" db="EMBL/GenBank/DDBJ databases">
        <title>Seven novel Bacillus-like species.</title>
        <authorList>
            <person name="Liu G."/>
        </authorList>
    </citation>
    <scope>NUCLEOTIDE SEQUENCE [LARGE SCALE GENOMIC DNA]</scope>
    <source>
        <strain evidence="5 6">FJAT-53654</strain>
    </source>
</reference>
<keyword evidence="2" id="KW-0547">Nucleotide-binding</keyword>
<protein>
    <submittedName>
        <fullName evidence="5">ABC transporter ATP-binding protein</fullName>
    </submittedName>
</protein>
<dbReference type="Pfam" id="PF00005">
    <property type="entry name" value="ABC_tran"/>
    <property type="match status" value="1"/>
</dbReference>
<dbReference type="InterPro" id="IPR003439">
    <property type="entry name" value="ABC_transporter-like_ATP-bd"/>
</dbReference>
<proteinExistence type="predicted"/>
<dbReference type="InterPro" id="IPR027417">
    <property type="entry name" value="P-loop_NTPase"/>
</dbReference>
<dbReference type="InterPro" id="IPR051782">
    <property type="entry name" value="ABC_Transporter_VariousFunc"/>
</dbReference>
<dbReference type="Proteomes" id="UP001368328">
    <property type="component" value="Chromosome"/>
</dbReference>
<dbReference type="CDD" id="cd03230">
    <property type="entry name" value="ABC_DR_subfamily_A"/>
    <property type="match status" value="1"/>
</dbReference>
<organism evidence="5 6">
    <name type="scientific">Metabacillus rhizosphaerae</name>
    <dbReference type="NCBI Taxonomy" id="3117747"/>
    <lineage>
        <taxon>Bacteria</taxon>
        <taxon>Bacillati</taxon>
        <taxon>Bacillota</taxon>
        <taxon>Bacilli</taxon>
        <taxon>Bacillales</taxon>
        <taxon>Bacillaceae</taxon>
        <taxon>Metabacillus</taxon>
    </lineage>
</organism>
<name>A0ABZ2MRK2_9BACI</name>
<evidence type="ECO:0000256" key="1">
    <source>
        <dbReference type="ARBA" id="ARBA00022448"/>
    </source>
</evidence>
<feature type="domain" description="ABC transporter" evidence="4">
    <location>
        <begin position="3"/>
        <end position="228"/>
    </location>
</feature>
<evidence type="ECO:0000259" key="4">
    <source>
        <dbReference type="PROSITE" id="PS50893"/>
    </source>
</evidence>
<dbReference type="InterPro" id="IPR003593">
    <property type="entry name" value="AAA+_ATPase"/>
</dbReference>
<dbReference type="GO" id="GO:0005524">
    <property type="term" value="F:ATP binding"/>
    <property type="evidence" value="ECO:0007669"/>
    <property type="project" value="UniProtKB-KW"/>
</dbReference>
<dbReference type="PROSITE" id="PS50893">
    <property type="entry name" value="ABC_TRANSPORTER_2"/>
    <property type="match status" value="1"/>
</dbReference>
<dbReference type="Gene3D" id="3.40.50.300">
    <property type="entry name" value="P-loop containing nucleotide triphosphate hydrolases"/>
    <property type="match status" value="1"/>
</dbReference>
<dbReference type="EMBL" id="CP147403">
    <property type="protein sequence ID" value="WXB87826.1"/>
    <property type="molecule type" value="Genomic_DNA"/>
</dbReference>
<gene>
    <name evidence="5" type="ORF">WCV66_21805</name>
</gene>
<keyword evidence="6" id="KW-1185">Reference proteome</keyword>
<evidence type="ECO:0000256" key="3">
    <source>
        <dbReference type="ARBA" id="ARBA00022840"/>
    </source>
</evidence>
<accession>A0ABZ2MRK2</accession>
<dbReference type="PANTHER" id="PTHR42939:SF1">
    <property type="entry name" value="ABC TRANSPORTER ATP-BINDING PROTEIN ALBC-RELATED"/>
    <property type="match status" value="1"/>
</dbReference>
<dbReference type="RefSeq" id="WP_338786817.1">
    <property type="nucleotide sequence ID" value="NZ_CP147403.1"/>
</dbReference>
<dbReference type="SMART" id="SM00382">
    <property type="entry name" value="AAA"/>
    <property type="match status" value="1"/>
</dbReference>
<dbReference type="SUPFAM" id="SSF52540">
    <property type="entry name" value="P-loop containing nucleoside triphosphate hydrolases"/>
    <property type="match status" value="1"/>
</dbReference>
<keyword evidence="3 5" id="KW-0067">ATP-binding</keyword>
<keyword evidence="1" id="KW-0813">Transport</keyword>